<dbReference type="PROSITE" id="PS50943">
    <property type="entry name" value="HTH_CROC1"/>
    <property type="match status" value="1"/>
</dbReference>
<dbReference type="Gene3D" id="2.60.120.10">
    <property type="entry name" value="Jelly Rolls"/>
    <property type="match status" value="1"/>
</dbReference>
<dbReference type="SUPFAM" id="SSF47413">
    <property type="entry name" value="lambda repressor-like DNA-binding domains"/>
    <property type="match status" value="1"/>
</dbReference>
<dbReference type="GO" id="GO:0003700">
    <property type="term" value="F:DNA-binding transcription factor activity"/>
    <property type="evidence" value="ECO:0007669"/>
    <property type="project" value="TreeGrafter"/>
</dbReference>
<dbReference type="CDD" id="cd02209">
    <property type="entry name" value="cupin_XRE_C"/>
    <property type="match status" value="1"/>
</dbReference>
<dbReference type="GO" id="GO:0005829">
    <property type="term" value="C:cytosol"/>
    <property type="evidence" value="ECO:0007669"/>
    <property type="project" value="TreeGrafter"/>
</dbReference>
<name>A0A1V8RWX1_9HYPH</name>
<keyword evidence="1" id="KW-0238">DNA-binding</keyword>
<dbReference type="CDD" id="cd00093">
    <property type="entry name" value="HTH_XRE"/>
    <property type="match status" value="1"/>
</dbReference>
<dbReference type="SUPFAM" id="SSF51182">
    <property type="entry name" value="RmlC-like cupins"/>
    <property type="match status" value="1"/>
</dbReference>
<keyword evidence="4" id="KW-1185">Reference proteome</keyword>
<sequence>MLAGDIRALRKARGLTLSEIALKLGRSVGWVSQVERGLSMPSLADMRAFAALFDVPISLFFGHDVEDERERGVVVRAGRRRALGTSETGLVEELLSPDLGGSFEMVRSEFAAGAELAAPNLRQTEEAGYVVSGVFEIEIDGIWHRLTAGDSFRFEKKPHRWRNPGTEPAVVIWVVSPPVY</sequence>
<dbReference type="Pfam" id="PF13560">
    <property type="entry name" value="HTH_31"/>
    <property type="match status" value="1"/>
</dbReference>
<evidence type="ECO:0000313" key="4">
    <source>
        <dbReference type="Proteomes" id="UP000191905"/>
    </source>
</evidence>
<evidence type="ECO:0000259" key="2">
    <source>
        <dbReference type="PROSITE" id="PS50943"/>
    </source>
</evidence>
<proteinExistence type="predicted"/>
<protein>
    <submittedName>
        <fullName evidence="3">XRE family transcriptional regulator</fullName>
    </submittedName>
</protein>
<accession>A0A1V8RWX1</accession>
<dbReference type="OrthoDB" id="9814751at2"/>
<dbReference type="AlphaFoldDB" id="A0A1V8RWX1"/>
<reference evidence="3 4" key="1">
    <citation type="journal article" date="2016" name="Int. J. Syst. Evol. Microbiol.">
        <title>Pseudaminobacter manganicus sp. nov., isolated from sludge of a manganese mine.</title>
        <authorList>
            <person name="Li J."/>
            <person name="Huang J."/>
            <person name="Liao S."/>
            <person name="Wang G."/>
        </authorList>
    </citation>
    <scope>NUCLEOTIDE SEQUENCE [LARGE SCALE GENOMIC DNA]</scope>
    <source>
        <strain evidence="3 4">JH-7</strain>
    </source>
</reference>
<dbReference type="InterPro" id="IPR013096">
    <property type="entry name" value="Cupin_2"/>
</dbReference>
<dbReference type="PANTHER" id="PTHR46797">
    <property type="entry name" value="HTH-TYPE TRANSCRIPTIONAL REGULATOR"/>
    <property type="match status" value="1"/>
</dbReference>
<dbReference type="InterPro" id="IPR050807">
    <property type="entry name" value="TransReg_Diox_bact_type"/>
</dbReference>
<gene>
    <name evidence="3" type="ORF">BFN67_01060</name>
</gene>
<dbReference type="SMART" id="SM00530">
    <property type="entry name" value="HTH_XRE"/>
    <property type="match status" value="1"/>
</dbReference>
<organism evidence="3 4">
    <name type="scientific">Manganibacter manganicus</name>
    <dbReference type="NCBI Taxonomy" id="1873176"/>
    <lineage>
        <taxon>Bacteria</taxon>
        <taxon>Pseudomonadati</taxon>
        <taxon>Pseudomonadota</taxon>
        <taxon>Alphaproteobacteria</taxon>
        <taxon>Hyphomicrobiales</taxon>
        <taxon>Phyllobacteriaceae</taxon>
        <taxon>Manganibacter</taxon>
    </lineage>
</organism>
<dbReference type="RefSeq" id="WP_080917926.1">
    <property type="nucleotide sequence ID" value="NZ_MDET01000001.1"/>
</dbReference>
<dbReference type="Proteomes" id="UP000191905">
    <property type="component" value="Unassembled WGS sequence"/>
</dbReference>
<feature type="domain" description="HTH cro/C1-type" evidence="2">
    <location>
        <begin position="6"/>
        <end position="60"/>
    </location>
</feature>
<evidence type="ECO:0000313" key="3">
    <source>
        <dbReference type="EMBL" id="OQM77657.1"/>
    </source>
</evidence>
<dbReference type="InterPro" id="IPR014710">
    <property type="entry name" value="RmlC-like_jellyroll"/>
</dbReference>
<dbReference type="PANTHER" id="PTHR46797:SF2">
    <property type="entry name" value="TRANSCRIPTIONAL REGULATOR"/>
    <property type="match status" value="1"/>
</dbReference>
<dbReference type="InterPro" id="IPR011051">
    <property type="entry name" value="RmlC_Cupin_sf"/>
</dbReference>
<comment type="caution">
    <text evidence="3">The sequence shown here is derived from an EMBL/GenBank/DDBJ whole genome shotgun (WGS) entry which is preliminary data.</text>
</comment>
<dbReference type="STRING" id="1873176.BFN67_01060"/>
<dbReference type="Pfam" id="PF07883">
    <property type="entry name" value="Cupin_2"/>
    <property type="match status" value="1"/>
</dbReference>
<dbReference type="InterPro" id="IPR010982">
    <property type="entry name" value="Lambda_DNA-bd_dom_sf"/>
</dbReference>
<dbReference type="GO" id="GO:0003677">
    <property type="term" value="F:DNA binding"/>
    <property type="evidence" value="ECO:0007669"/>
    <property type="project" value="UniProtKB-KW"/>
</dbReference>
<dbReference type="InterPro" id="IPR001387">
    <property type="entry name" value="Cro/C1-type_HTH"/>
</dbReference>
<dbReference type="EMBL" id="MDET01000001">
    <property type="protein sequence ID" value="OQM77657.1"/>
    <property type="molecule type" value="Genomic_DNA"/>
</dbReference>
<dbReference type="Gene3D" id="1.10.260.40">
    <property type="entry name" value="lambda repressor-like DNA-binding domains"/>
    <property type="match status" value="1"/>
</dbReference>
<evidence type="ECO:0000256" key="1">
    <source>
        <dbReference type="ARBA" id="ARBA00023125"/>
    </source>
</evidence>